<sequence length="272" mass="30869">MDKKFDENIDQKIREALIHKADDASIPENMFFKIRNEILKDKDNKGVFTMKHKLLNPKIFIIAGMVIIATTVTCVAATNLSGIFGSSSRLTETKTFPSKDKVKESVGFTPKYVESFNNGFKFDTFNYVNNEVRNEKGDATEKYKSADFDYKKDGSKKGQILAMSAEKTDDKSFYGNMPKNASEVEYNGVKIIYTSSQYKSVPEGYKPTDEEKDLEDKGLLEIGYGSEKDEIKVSQNQSVMWYEDGLSYCIINMDYTELSKDDMINMAKEVIG</sequence>
<dbReference type="Proteomes" id="UP000031866">
    <property type="component" value="Chromosome"/>
</dbReference>
<reference evidence="3" key="1">
    <citation type="submission" date="2014-12" db="EMBL/GenBank/DDBJ databases">
        <title>Genome sequence of Clostridium beijerinckii strain 59B.</title>
        <authorList>
            <person name="Little G.T."/>
            <person name="Minton N.P."/>
        </authorList>
    </citation>
    <scope>NUCLEOTIDE SEQUENCE [LARGE SCALE GENOMIC DNA]</scope>
    <source>
        <strain evidence="3">59B</strain>
    </source>
</reference>
<keyword evidence="1" id="KW-0812">Transmembrane</keyword>
<dbReference type="AlphaFoldDB" id="A0A0B5QUN2"/>
<evidence type="ECO:0000256" key="1">
    <source>
        <dbReference type="SAM" id="Phobius"/>
    </source>
</evidence>
<evidence type="ECO:0008006" key="4">
    <source>
        <dbReference type="Google" id="ProtNLM"/>
    </source>
</evidence>
<keyword evidence="1" id="KW-1133">Transmembrane helix</keyword>
<dbReference type="OrthoDB" id="1998645at2"/>
<accession>A0A0B5QUN2</accession>
<organism evidence="2 3">
    <name type="scientific">Clostridium beijerinckii</name>
    <name type="common">Clostridium MP</name>
    <dbReference type="NCBI Taxonomy" id="1520"/>
    <lineage>
        <taxon>Bacteria</taxon>
        <taxon>Bacillati</taxon>
        <taxon>Bacillota</taxon>
        <taxon>Clostridia</taxon>
        <taxon>Eubacteriales</taxon>
        <taxon>Clostridiaceae</taxon>
        <taxon>Clostridium</taxon>
    </lineage>
</organism>
<evidence type="ECO:0000313" key="3">
    <source>
        <dbReference type="Proteomes" id="UP000031866"/>
    </source>
</evidence>
<feature type="transmembrane region" description="Helical" evidence="1">
    <location>
        <begin position="59"/>
        <end position="84"/>
    </location>
</feature>
<dbReference type="RefSeq" id="WP_041898491.1">
    <property type="nucleotide sequence ID" value="NZ_CP010086.2"/>
</dbReference>
<name>A0A0B5QUN2_CLOBE</name>
<proteinExistence type="predicted"/>
<evidence type="ECO:0000313" key="2">
    <source>
        <dbReference type="EMBL" id="AJH00619.1"/>
    </source>
</evidence>
<dbReference type="KEGG" id="cbei:LF65_04074"/>
<protein>
    <recommendedName>
        <fullName evidence="4">DUF4367 domain-containing protein</fullName>
    </recommendedName>
</protein>
<gene>
    <name evidence="2" type="ORF">LF65_04074</name>
</gene>
<keyword evidence="1" id="KW-0472">Membrane</keyword>
<dbReference type="EMBL" id="CP010086">
    <property type="protein sequence ID" value="AJH00619.1"/>
    <property type="molecule type" value="Genomic_DNA"/>
</dbReference>